<dbReference type="PANTHER" id="PTHR43107:SF15">
    <property type="entry name" value="FATTY ACID TRANSPORT PROTEIN 3, ISOFORM A"/>
    <property type="match status" value="1"/>
</dbReference>
<evidence type="ECO:0000256" key="1">
    <source>
        <dbReference type="ARBA" id="ARBA00006432"/>
    </source>
</evidence>
<dbReference type="GO" id="GO:0005324">
    <property type="term" value="F:long-chain fatty acid transmembrane transporter activity"/>
    <property type="evidence" value="ECO:0007669"/>
    <property type="project" value="TreeGrafter"/>
</dbReference>
<evidence type="ECO:0000313" key="5">
    <source>
        <dbReference type="EMBL" id="MPC78617.1"/>
    </source>
</evidence>
<proteinExistence type="inferred from homology"/>
<organism evidence="5 6">
    <name type="scientific">Portunus trituberculatus</name>
    <name type="common">Swimming crab</name>
    <name type="synonym">Neptunus trituberculatus</name>
    <dbReference type="NCBI Taxonomy" id="210409"/>
    <lineage>
        <taxon>Eukaryota</taxon>
        <taxon>Metazoa</taxon>
        <taxon>Ecdysozoa</taxon>
        <taxon>Arthropoda</taxon>
        <taxon>Crustacea</taxon>
        <taxon>Multicrustacea</taxon>
        <taxon>Malacostraca</taxon>
        <taxon>Eumalacostraca</taxon>
        <taxon>Eucarida</taxon>
        <taxon>Decapoda</taxon>
        <taxon>Pleocyemata</taxon>
        <taxon>Brachyura</taxon>
        <taxon>Eubrachyura</taxon>
        <taxon>Portunoidea</taxon>
        <taxon>Portunidae</taxon>
        <taxon>Portuninae</taxon>
        <taxon>Portunus</taxon>
    </lineage>
</organism>
<dbReference type="GO" id="GO:0005524">
    <property type="term" value="F:ATP binding"/>
    <property type="evidence" value="ECO:0007669"/>
    <property type="project" value="UniProtKB-KW"/>
</dbReference>
<protein>
    <submittedName>
        <fullName evidence="5">Long-chain fatty acid transport protein 4</fullName>
    </submittedName>
</protein>
<name>A0A5B7IAU2_PORTR</name>
<dbReference type="PANTHER" id="PTHR43107">
    <property type="entry name" value="LONG-CHAIN FATTY ACID TRANSPORT PROTEIN"/>
    <property type="match status" value="1"/>
</dbReference>
<dbReference type="Proteomes" id="UP000324222">
    <property type="component" value="Unassembled WGS sequence"/>
</dbReference>
<gene>
    <name evidence="5" type="primary">Slc27a4</name>
    <name evidence="5" type="ORF">E2C01_073109</name>
</gene>
<dbReference type="SUPFAM" id="SSF56801">
    <property type="entry name" value="Acetyl-CoA synthetase-like"/>
    <property type="match status" value="1"/>
</dbReference>
<reference evidence="5 6" key="1">
    <citation type="submission" date="2019-05" db="EMBL/GenBank/DDBJ databases">
        <title>Another draft genome of Portunus trituberculatus and its Hox gene families provides insights of decapod evolution.</title>
        <authorList>
            <person name="Jeong J.-H."/>
            <person name="Song I."/>
            <person name="Kim S."/>
            <person name="Choi T."/>
            <person name="Kim D."/>
            <person name="Ryu S."/>
            <person name="Kim W."/>
        </authorList>
    </citation>
    <scope>NUCLEOTIDE SEQUENCE [LARGE SCALE GENOMIC DNA]</scope>
    <source>
        <tissue evidence="5">Muscle</tissue>
    </source>
</reference>
<keyword evidence="3" id="KW-0547">Nucleotide-binding</keyword>
<dbReference type="OrthoDB" id="288590at2759"/>
<evidence type="ECO:0000256" key="4">
    <source>
        <dbReference type="ARBA" id="ARBA00022840"/>
    </source>
</evidence>
<comment type="similarity">
    <text evidence="1">Belongs to the ATP-dependent AMP-binding enzyme family.</text>
</comment>
<dbReference type="GO" id="GO:0044539">
    <property type="term" value="P:long-chain fatty acid import into cell"/>
    <property type="evidence" value="ECO:0007669"/>
    <property type="project" value="TreeGrafter"/>
</dbReference>
<evidence type="ECO:0000256" key="2">
    <source>
        <dbReference type="ARBA" id="ARBA00022598"/>
    </source>
</evidence>
<comment type="caution">
    <text evidence="5">The sequence shown here is derived from an EMBL/GenBank/DDBJ whole genome shotgun (WGS) entry which is preliminary data.</text>
</comment>
<sequence length="105" mass="11669">MQVPGAEGKAGMAAIVDPEGNLNLTDFLKGMKKNLPPYAWPLFLRILKEIDVTGTFKLKKLALQKEGFDINVVKDELYFLDGKLGKYVNLTPELFTKINDAKVGL</sequence>
<keyword evidence="6" id="KW-1185">Reference proteome</keyword>
<keyword evidence="2" id="KW-0436">Ligase</keyword>
<dbReference type="GO" id="GO:0004467">
    <property type="term" value="F:long-chain fatty acid-CoA ligase activity"/>
    <property type="evidence" value="ECO:0007669"/>
    <property type="project" value="TreeGrafter"/>
</dbReference>
<dbReference type="GO" id="GO:0005789">
    <property type="term" value="C:endoplasmic reticulum membrane"/>
    <property type="evidence" value="ECO:0007669"/>
    <property type="project" value="TreeGrafter"/>
</dbReference>
<accession>A0A5B7IAU2</accession>
<evidence type="ECO:0000256" key="3">
    <source>
        <dbReference type="ARBA" id="ARBA00022741"/>
    </source>
</evidence>
<dbReference type="EMBL" id="VSRR010048896">
    <property type="protein sequence ID" value="MPC78617.1"/>
    <property type="molecule type" value="Genomic_DNA"/>
</dbReference>
<dbReference type="AlphaFoldDB" id="A0A5B7IAU2"/>
<evidence type="ECO:0000313" key="6">
    <source>
        <dbReference type="Proteomes" id="UP000324222"/>
    </source>
</evidence>
<dbReference type="GO" id="GO:0005886">
    <property type="term" value="C:plasma membrane"/>
    <property type="evidence" value="ECO:0007669"/>
    <property type="project" value="TreeGrafter"/>
</dbReference>
<keyword evidence="4" id="KW-0067">ATP-binding</keyword>